<keyword evidence="6 8" id="KW-1133">Transmembrane helix</keyword>
<dbReference type="SUPFAM" id="SSF90123">
    <property type="entry name" value="ABC transporter transmembrane region"/>
    <property type="match status" value="1"/>
</dbReference>
<keyword evidence="5" id="KW-0067">ATP-binding</keyword>
<dbReference type="InterPro" id="IPR003593">
    <property type="entry name" value="AAA+_ATPase"/>
</dbReference>
<protein>
    <recommendedName>
        <fullName evidence="13">Thiol reductant ABC exporter subunit CydC</fullName>
    </recommendedName>
</protein>
<feature type="domain" description="ABC transmembrane type-1" evidence="10">
    <location>
        <begin position="17"/>
        <end position="303"/>
    </location>
</feature>
<gene>
    <name evidence="11" type="ORF">BAU06_09675</name>
</gene>
<keyword evidence="2" id="KW-1003">Cell membrane</keyword>
<proteinExistence type="predicted"/>
<dbReference type="Gene3D" id="3.40.50.300">
    <property type="entry name" value="P-loop containing nucleotide triphosphate hydrolases"/>
    <property type="match status" value="1"/>
</dbReference>
<dbReference type="PANTHER" id="PTHR24221">
    <property type="entry name" value="ATP-BINDING CASSETTE SUB-FAMILY B"/>
    <property type="match status" value="1"/>
</dbReference>
<accession>A0ABN4R8K9</accession>
<keyword evidence="4" id="KW-0547">Nucleotide-binding</keyword>
<dbReference type="Proteomes" id="UP000091897">
    <property type="component" value="Chromosome"/>
</dbReference>
<evidence type="ECO:0000256" key="8">
    <source>
        <dbReference type="SAM" id="Phobius"/>
    </source>
</evidence>
<dbReference type="InterPro" id="IPR011527">
    <property type="entry name" value="ABC1_TM_dom"/>
</dbReference>
<dbReference type="PROSITE" id="PS00211">
    <property type="entry name" value="ABC_TRANSPORTER_1"/>
    <property type="match status" value="1"/>
</dbReference>
<name>A0ABN4R8K9_9BORD</name>
<keyword evidence="12" id="KW-1185">Reference proteome</keyword>
<dbReference type="EMBL" id="CP016170">
    <property type="protein sequence ID" value="ANN69542.1"/>
    <property type="molecule type" value="Genomic_DNA"/>
</dbReference>
<evidence type="ECO:0000259" key="10">
    <source>
        <dbReference type="PROSITE" id="PS50929"/>
    </source>
</evidence>
<organism evidence="11 12">
    <name type="scientific">Bordetella bronchialis</name>
    <dbReference type="NCBI Taxonomy" id="463025"/>
    <lineage>
        <taxon>Bacteria</taxon>
        <taxon>Pseudomonadati</taxon>
        <taxon>Pseudomonadota</taxon>
        <taxon>Betaproteobacteria</taxon>
        <taxon>Burkholderiales</taxon>
        <taxon>Alcaligenaceae</taxon>
        <taxon>Bordetella</taxon>
    </lineage>
</organism>
<evidence type="ECO:0000256" key="6">
    <source>
        <dbReference type="ARBA" id="ARBA00022989"/>
    </source>
</evidence>
<dbReference type="InterPro" id="IPR027417">
    <property type="entry name" value="P-loop_NTPase"/>
</dbReference>
<dbReference type="InterPro" id="IPR036640">
    <property type="entry name" value="ABC1_TM_sf"/>
</dbReference>
<evidence type="ECO:0000256" key="3">
    <source>
        <dbReference type="ARBA" id="ARBA00022692"/>
    </source>
</evidence>
<dbReference type="Pfam" id="PF00005">
    <property type="entry name" value="ABC_tran"/>
    <property type="match status" value="1"/>
</dbReference>
<sequence length="544" mass="55530">MARFVRAQARLRRGDLALAAASGAIAASGATLLLGLSGWFLASAAMAGSAGPAAVLAFNYLLPSAGMRGLAILRTVGRYGERLFGHRAAFAALADLRPALFAGIAASPPRRALSLSGGEASARLVQDVDAIEHAFVRRPAPWAAAGAMAAALAVLALASPWAPAALAVGVGAQWILGRHLARRYCDQAGRDAQRAAGALKDALGAYLPARTELRCFGLVPRAVDAIMARDAELGAAILGRNRAQADLAAAQAGMAAGTVLAVAVLAAAAPLPLLALAVLAALAAMEGVAPVLRAAQQQGALDEAAARLDAAMAPDAAQGHPRHGAPSAGIAGGIASGIARDAVPLEVDGRLLPAGAHVAIVGASGSGKTAMLEALLGLRAAARGRFRVAGHALENGPMGWARPCFAYLPQDARLLAGTIADNLRLAAPLADDAALWRALADAQLDARVRAMPQRLQTWIGDGGVTLSGGECRRLALARALLRPAPWLVLDEPTEGLDPATEDALVRALQARLARTGQGLLLVSHRPAPLRLCDARLRTETAARD</sequence>
<evidence type="ECO:0000256" key="1">
    <source>
        <dbReference type="ARBA" id="ARBA00004651"/>
    </source>
</evidence>
<dbReference type="InterPro" id="IPR039421">
    <property type="entry name" value="Type_1_exporter"/>
</dbReference>
<feature type="domain" description="ABC transporter" evidence="9">
    <location>
        <begin position="325"/>
        <end position="544"/>
    </location>
</feature>
<evidence type="ECO:0000256" key="2">
    <source>
        <dbReference type="ARBA" id="ARBA00022475"/>
    </source>
</evidence>
<dbReference type="InterPro" id="IPR003439">
    <property type="entry name" value="ABC_transporter-like_ATP-bd"/>
</dbReference>
<dbReference type="InterPro" id="IPR017871">
    <property type="entry name" value="ABC_transporter-like_CS"/>
</dbReference>
<keyword evidence="7 8" id="KW-0472">Membrane</keyword>
<dbReference type="SUPFAM" id="SSF52540">
    <property type="entry name" value="P-loop containing nucleoside triphosphate hydrolases"/>
    <property type="match status" value="1"/>
</dbReference>
<dbReference type="PROSITE" id="PS50929">
    <property type="entry name" value="ABC_TM1F"/>
    <property type="match status" value="1"/>
</dbReference>
<comment type="subcellular location">
    <subcellularLocation>
        <location evidence="1">Cell membrane</location>
        <topology evidence="1">Multi-pass membrane protein</topology>
    </subcellularLocation>
</comment>
<dbReference type="Gene3D" id="1.20.1560.10">
    <property type="entry name" value="ABC transporter type 1, transmembrane domain"/>
    <property type="match status" value="1"/>
</dbReference>
<reference evidence="11 12" key="1">
    <citation type="submission" date="2016-06" db="EMBL/GenBank/DDBJ databases">
        <title>Complete genome sequences of Bordetella bronchialis and Bordetella flabilis.</title>
        <authorList>
            <person name="LiPuma J.J."/>
            <person name="Spilker T."/>
        </authorList>
    </citation>
    <scope>NUCLEOTIDE SEQUENCE [LARGE SCALE GENOMIC DNA]</scope>
    <source>
        <strain evidence="11 12">AU3182</strain>
    </source>
</reference>
<feature type="transmembrane region" description="Helical" evidence="8">
    <location>
        <begin position="39"/>
        <end position="62"/>
    </location>
</feature>
<evidence type="ECO:0000259" key="9">
    <source>
        <dbReference type="PROSITE" id="PS50893"/>
    </source>
</evidence>
<evidence type="ECO:0000313" key="12">
    <source>
        <dbReference type="Proteomes" id="UP000091897"/>
    </source>
</evidence>
<dbReference type="PANTHER" id="PTHR24221:SF654">
    <property type="entry name" value="ATP-BINDING CASSETTE SUB-FAMILY B MEMBER 6"/>
    <property type="match status" value="1"/>
</dbReference>
<evidence type="ECO:0008006" key="13">
    <source>
        <dbReference type="Google" id="ProtNLM"/>
    </source>
</evidence>
<evidence type="ECO:0000256" key="5">
    <source>
        <dbReference type="ARBA" id="ARBA00022840"/>
    </source>
</evidence>
<evidence type="ECO:0000256" key="7">
    <source>
        <dbReference type="ARBA" id="ARBA00023136"/>
    </source>
</evidence>
<dbReference type="PROSITE" id="PS50893">
    <property type="entry name" value="ABC_TRANSPORTER_2"/>
    <property type="match status" value="1"/>
</dbReference>
<evidence type="ECO:0000256" key="4">
    <source>
        <dbReference type="ARBA" id="ARBA00022741"/>
    </source>
</evidence>
<dbReference type="SMART" id="SM00382">
    <property type="entry name" value="AAA"/>
    <property type="match status" value="1"/>
</dbReference>
<evidence type="ECO:0000313" key="11">
    <source>
        <dbReference type="EMBL" id="ANN69542.1"/>
    </source>
</evidence>
<keyword evidence="3 8" id="KW-0812">Transmembrane</keyword>